<evidence type="ECO:0000256" key="11">
    <source>
        <dbReference type="HAMAP-Rule" id="MF_00059"/>
    </source>
</evidence>
<dbReference type="GO" id="GO:0005737">
    <property type="term" value="C:cytoplasm"/>
    <property type="evidence" value="ECO:0007669"/>
    <property type="project" value="UniProtKB-ARBA"/>
</dbReference>
<dbReference type="FunFam" id="2.170.120.12:FF:000001">
    <property type="entry name" value="DNA-directed RNA polymerase subunit alpha"/>
    <property type="match status" value="1"/>
</dbReference>
<evidence type="ECO:0000256" key="1">
    <source>
        <dbReference type="ARBA" id="ARBA00007123"/>
    </source>
</evidence>
<protein>
    <recommendedName>
        <fullName evidence="3 11">DNA-directed RNA polymerase subunit alpha</fullName>
        <shortName evidence="11">RNAP subunit alpha</shortName>
        <ecNumber evidence="2 11">2.7.7.6</ecNumber>
    </recommendedName>
    <alternativeName>
        <fullName evidence="9 11">RNA polymerase subunit alpha</fullName>
    </alternativeName>
    <alternativeName>
        <fullName evidence="8 11">Transcriptase subunit alpha</fullName>
    </alternativeName>
</protein>
<dbReference type="AlphaFoldDB" id="A0A445MS47"/>
<dbReference type="InterPro" id="IPR011260">
    <property type="entry name" value="RNAP_asu_C"/>
</dbReference>
<comment type="similarity">
    <text evidence="1 11">Belongs to the RNA polymerase alpha chain family.</text>
</comment>
<accession>A0A445MS47</accession>
<keyword evidence="7 11" id="KW-0804">Transcription</keyword>
<dbReference type="InterPro" id="IPR011263">
    <property type="entry name" value="DNA-dir_RNA_pol_RpoA/D/Rpb3"/>
</dbReference>
<evidence type="ECO:0000256" key="2">
    <source>
        <dbReference type="ARBA" id="ARBA00012418"/>
    </source>
</evidence>
<dbReference type="EMBL" id="OJIN01000033">
    <property type="protein sequence ID" value="SPD72259.1"/>
    <property type="molecule type" value="Genomic_DNA"/>
</dbReference>
<dbReference type="GO" id="GO:0003899">
    <property type="term" value="F:DNA-directed RNA polymerase activity"/>
    <property type="evidence" value="ECO:0007669"/>
    <property type="project" value="UniProtKB-UniRule"/>
</dbReference>
<dbReference type="Pfam" id="PF01000">
    <property type="entry name" value="RNA_pol_A_bac"/>
    <property type="match status" value="1"/>
</dbReference>
<gene>
    <name evidence="11 14" type="primary">rpoA</name>
    <name evidence="14" type="ORF">PITCH_A1280005</name>
</gene>
<feature type="region of interest" description="Alpha C-terminal domain (alpha-CTD)" evidence="11">
    <location>
        <begin position="254"/>
        <end position="346"/>
    </location>
</feature>
<feature type="domain" description="DNA-directed RNA polymerase RpoA/D/Rpb3-type" evidence="13">
    <location>
        <begin position="29"/>
        <end position="236"/>
    </location>
</feature>
<dbReference type="Gene3D" id="1.10.150.20">
    <property type="entry name" value="5' to 3' exonuclease, C-terminal subdomain"/>
    <property type="match status" value="1"/>
</dbReference>
<dbReference type="Pfam" id="PF03118">
    <property type="entry name" value="RNA_pol_A_CTD"/>
    <property type="match status" value="1"/>
</dbReference>
<dbReference type="GO" id="GO:0003677">
    <property type="term" value="F:DNA binding"/>
    <property type="evidence" value="ECO:0007669"/>
    <property type="project" value="UniProtKB-UniRule"/>
</dbReference>
<dbReference type="NCBIfam" id="TIGR02027">
    <property type="entry name" value="rpoA"/>
    <property type="match status" value="1"/>
</dbReference>
<feature type="compositionally biased region" description="Acidic residues" evidence="12">
    <location>
        <begin position="331"/>
        <end position="346"/>
    </location>
</feature>
<evidence type="ECO:0000256" key="10">
    <source>
        <dbReference type="ARBA" id="ARBA00048552"/>
    </source>
</evidence>
<dbReference type="Gene3D" id="2.170.120.12">
    <property type="entry name" value="DNA-directed RNA polymerase, insert domain"/>
    <property type="match status" value="1"/>
</dbReference>
<reference evidence="14" key="1">
    <citation type="submission" date="2018-01" db="EMBL/GenBank/DDBJ databases">
        <authorList>
            <person name="Regsiter A."/>
            <person name="William W."/>
        </authorList>
    </citation>
    <scope>NUCLEOTIDE SEQUENCE</scope>
    <source>
        <strain evidence="14">TRIP AH-1</strain>
    </source>
</reference>
<dbReference type="SUPFAM" id="SSF47789">
    <property type="entry name" value="C-terminal domain of RNA polymerase alpha subunit"/>
    <property type="match status" value="1"/>
</dbReference>
<keyword evidence="4 11" id="KW-0240">DNA-directed RNA polymerase</keyword>
<dbReference type="SMART" id="SM00662">
    <property type="entry name" value="RPOLD"/>
    <property type="match status" value="1"/>
</dbReference>
<dbReference type="GO" id="GO:0046983">
    <property type="term" value="F:protein dimerization activity"/>
    <property type="evidence" value="ECO:0007669"/>
    <property type="project" value="InterPro"/>
</dbReference>
<evidence type="ECO:0000256" key="5">
    <source>
        <dbReference type="ARBA" id="ARBA00022679"/>
    </source>
</evidence>
<feature type="region of interest" description="Disordered" evidence="12">
    <location>
        <begin position="322"/>
        <end position="346"/>
    </location>
</feature>
<evidence type="ECO:0000256" key="8">
    <source>
        <dbReference type="ARBA" id="ARBA00032524"/>
    </source>
</evidence>
<evidence type="ECO:0000259" key="13">
    <source>
        <dbReference type="SMART" id="SM00662"/>
    </source>
</evidence>
<evidence type="ECO:0000256" key="12">
    <source>
        <dbReference type="SAM" id="MobiDB-lite"/>
    </source>
</evidence>
<dbReference type="HAMAP" id="MF_00059">
    <property type="entry name" value="RNApol_bact_RpoA"/>
    <property type="match status" value="1"/>
</dbReference>
<feature type="region of interest" description="Alpha N-terminal domain (alpha-NTD)" evidence="11">
    <location>
        <begin position="1"/>
        <end position="237"/>
    </location>
</feature>
<evidence type="ECO:0000256" key="4">
    <source>
        <dbReference type="ARBA" id="ARBA00022478"/>
    </source>
</evidence>
<dbReference type="NCBIfam" id="NF003519">
    <property type="entry name" value="PRK05182.2-5"/>
    <property type="match status" value="1"/>
</dbReference>
<dbReference type="Pfam" id="PF01193">
    <property type="entry name" value="RNA_pol_L"/>
    <property type="match status" value="1"/>
</dbReference>
<dbReference type="EC" id="2.7.7.6" evidence="2 11"/>
<comment type="subunit">
    <text evidence="11">Homodimer. The RNAP catalytic core consists of 2 alpha, 1 beta, 1 beta' and 1 omega subunit. When a sigma factor is associated with the core the holoenzyme is formed, which can initiate transcription.</text>
</comment>
<evidence type="ECO:0000256" key="9">
    <source>
        <dbReference type="ARBA" id="ARBA00033070"/>
    </source>
</evidence>
<evidence type="ECO:0000256" key="6">
    <source>
        <dbReference type="ARBA" id="ARBA00022695"/>
    </source>
</evidence>
<comment type="catalytic activity">
    <reaction evidence="10 11">
        <text>RNA(n) + a ribonucleoside 5'-triphosphate = RNA(n+1) + diphosphate</text>
        <dbReference type="Rhea" id="RHEA:21248"/>
        <dbReference type="Rhea" id="RHEA-COMP:14527"/>
        <dbReference type="Rhea" id="RHEA-COMP:17342"/>
        <dbReference type="ChEBI" id="CHEBI:33019"/>
        <dbReference type="ChEBI" id="CHEBI:61557"/>
        <dbReference type="ChEBI" id="CHEBI:140395"/>
        <dbReference type="EC" id="2.7.7.6"/>
    </reaction>
</comment>
<keyword evidence="6 11" id="KW-0548">Nucleotidyltransferase</keyword>
<dbReference type="SUPFAM" id="SSF55257">
    <property type="entry name" value="RBP11-like subunits of RNA polymerase"/>
    <property type="match status" value="1"/>
</dbReference>
<comment type="domain">
    <text evidence="11">The N-terminal domain is essential for RNAP assembly and basal transcription, whereas the C-terminal domain is involved in interaction with transcriptional regulators and with upstream promoter elements.</text>
</comment>
<dbReference type="InterPro" id="IPR011773">
    <property type="entry name" value="DNA-dir_RpoA"/>
</dbReference>
<name>A0A445MS47_9BACT</name>
<evidence type="ECO:0000313" key="14">
    <source>
        <dbReference type="EMBL" id="SPD72259.1"/>
    </source>
</evidence>
<evidence type="ECO:0000256" key="3">
    <source>
        <dbReference type="ARBA" id="ARBA00015972"/>
    </source>
</evidence>
<dbReference type="SUPFAM" id="SSF56553">
    <property type="entry name" value="Insert subdomain of RNA polymerase alpha subunit"/>
    <property type="match status" value="1"/>
</dbReference>
<dbReference type="InterPro" id="IPR036643">
    <property type="entry name" value="RNApol_insert_sf"/>
</dbReference>
<keyword evidence="5 11" id="KW-0808">Transferase</keyword>
<dbReference type="GO" id="GO:0006351">
    <property type="term" value="P:DNA-templated transcription"/>
    <property type="evidence" value="ECO:0007669"/>
    <property type="project" value="UniProtKB-UniRule"/>
</dbReference>
<dbReference type="FunFam" id="1.10.150.20:FF:000001">
    <property type="entry name" value="DNA-directed RNA polymerase subunit alpha"/>
    <property type="match status" value="1"/>
</dbReference>
<organism evidence="14">
    <name type="scientific">uncultured Desulfobacterium sp</name>
    <dbReference type="NCBI Taxonomy" id="201089"/>
    <lineage>
        <taxon>Bacteria</taxon>
        <taxon>Pseudomonadati</taxon>
        <taxon>Thermodesulfobacteriota</taxon>
        <taxon>Desulfobacteria</taxon>
        <taxon>Desulfobacterales</taxon>
        <taxon>Desulfobacteriaceae</taxon>
        <taxon>Desulfobacterium</taxon>
        <taxon>environmental samples</taxon>
    </lineage>
</organism>
<evidence type="ECO:0000256" key="7">
    <source>
        <dbReference type="ARBA" id="ARBA00023163"/>
    </source>
</evidence>
<comment type="function">
    <text evidence="11">DNA-dependent RNA polymerase catalyzes the transcription of DNA into RNA using the four ribonucleoside triphosphates as substrates.</text>
</comment>
<proteinExistence type="inferred from homology"/>
<dbReference type="CDD" id="cd06928">
    <property type="entry name" value="RNAP_alpha_NTD"/>
    <property type="match status" value="1"/>
</dbReference>
<dbReference type="InterPro" id="IPR036603">
    <property type="entry name" value="RBP11-like"/>
</dbReference>
<dbReference type="InterPro" id="IPR011262">
    <property type="entry name" value="DNA-dir_RNA_pol_insert"/>
</dbReference>
<sequence>MVDLKSKNWRELIRPKRIEISQDSQTKSYGKFICEPLERGFGITIGNALRRILLSSLQGAAIVSVKFDGVAHEFSTIPGVLDDVTDICLNLKEVKLRLIDVDEAVVFLKKEGEGEAMAGDIETHGLIEVLNPDLHIATLNKGALLDMEMVVKAGKGYVPAERNKAKDQPIGTIALDAIFSPIEKVNYMVTNARVGQVTDYDRLTLEVWTDSSVTPEDAVAFAAKILKEHMNPFINFDEEPEPVEEEEEAREEKLNENLFRSVSELELSVRSSNCLKNANITLIGELVQKTESEMLKTKNFGRKSLNEIKAILEEMGLSLGMKLDNFPPADSSDEGEEIEEDTDNEA</sequence>
<dbReference type="Gene3D" id="3.30.1360.10">
    <property type="entry name" value="RNA polymerase, RBP11-like subunit"/>
    <property type="match status" value="1"/>
</dbReference>
<dbReference type="GO" id="GO:0000428">
    <property type="term" value="C:DNA-directed RNA polymerase complex"/>
    <property type="evidence" value="ECO:0007669"/>
    <property type="project" value="UniProtKB-KW"/>
</dbReference>
<dbReference type="NCBIfam" id="NF003513">
    <property type="entry name" value="PRK05182.1-2"/>
    <property type="match status" value="1"/>
</dbReference>